<sequence length="50" mass="6071">MELLSKFPKRYHRIRTATYYKTQKEGYALPQVYSALDHSFYKKNDLKARD</sequence>
<dbReference type="EMBL" id="JH000085">
    <property type="protein sequence ID" value="EGV99277.1"/>
    <property type="molecule type" value="Genomic_DNA"/>
</dbReference>
<name>G3GZW2_CRIGR</name>
<evidence type="ECO:0000313" key="1">
    <source>
        <dbReference type="EMBL" id="EGV99277.1"/>
    </source>
</evidence>
<reference evidence="2" key="1">
    <citation type="journal article" date="2011" name="Nat. Biotechnol.">
        <title>The genomic sequence of the Chinese hamster ovary (CHO)-K1 cell line.</title>
        <authorList>
            <person name="Xu X."/>
            <person name="Nagarajan H."/>
            <person name="Lewis N.E."/>
            <person name="Pan S."/>
            <person name="Cai Z."/>
            <person name="Liu X."/>
            <person name="Chen W."/>
            <person name="Xie M."/>
            <person name="Wang W."/>
            <person name="Hammond S."/>
            <person name="Andersen M.R."/>
            <person name="Neff N."/>
            <person name="Passarelli B."/>
            <person name="Koh W."/>
            <person name="Fan H.C."/>
            <person name="Wang J."/>
            <person name="Gui Y."/>
            <person name="Lee K.H."/>
            <person name="Betenbaugh M.J."/>
            <person name="Quake S.R."/>
            <person name="Famili I."/>
            <person name="Palsson B.O."/>
            <person name="Wang J."/>
        </authorList>
    </citation>
    <scope>NUCLEOTIDE SEQUENCE [LARGE SCALE GENOMIC DNA]</scope>
    <source>
        <strain evidence="2">CHO K1 cell line</strain>
    </source>
</reference>
<dbReference type="AlphaFoldDB" id="G3GZW2"/>
<dbReference type="Proteomes" id="UP000001075">
    <property type="component" value="Unassembled WGS sequence"/>
</dbReference>
<evidence type="ECO:0000313" key="2">
    <source>
        <dbReference type="Proteomes" id="UP000001075"/>
    </source>
</evidence>
<accession>G3GZW2</accession>
<gene>
    <name evidence="1" type="ORF">I79_003410</name>
</gene>
<proteinExistence type="predicted"/>
<organism evidence="1 2">
    <name type="scientific">Cricetulus griseus</name>
    <name type="common">Chinese hamster</name>
    <name type="synonym">Cricetulus barabensis griseus</name>
    <dbReference type="NCBI Taxonomy" id="10029"/>
    <lineage>
        <taxon>Eukaryota</taxon>
        <taxon>Metazoa</taxon>
        <taxon>Chordata</taxon>
        <taxon>Craniata</taxon>
        <taxon>Vertebrata</taxon>
        <taxon>Euteleostomi</taxon>
        <taxon>Mammalia</taxon>
        <taxon>Eutheria</taxon>
        <taxon>Euarchontoglires</taxon>
        <taxon>Glires</taxon>
        <taxon>Rodentia</taxon>
        <taxon>Myomorpha</taxon>
        <taxon>Muroidea</taxon>
        <taxon>Cricetidae</taxon>
        <taxon>Cricetinae</taxon>
        <taxon>Cricetulus</taxon>
    </lineage>
</organism>
<dbReference type="InParanoid" id="G3GZW2"/>
<protein>
    <submittedName>
        <fullName evidence="1">Uncharacterized protein</fullName>
    </submittedName>
</protein>